<name>S0G4S3_9BACT</name>
<evidence type="ECO:0000256" key="4">
    <source>
        <dbReference type="HAMAP-Rule" id="MF_00028"/>
    </source>
</evidence>
<evidence type="ECO:0000256" key="2">
    <source>
        <dbReference type="ARBA" id="ARBA00022573"/>
    </source>
</evidence>
<dbReference type="GO" id="GO:0009236">
    <property type="term" value="P:cobalamin biosynthetic process"/>
    <property type="evidence" value="ECO:0007669"/>
    <property type="project" value="UniProtKB-UniRule"/>
</dbReference>
<dbReference type="Proteomes" id="UP000014216">
    <property type="component" value="Unassembled WGS sequence"/>
</dbReference>
<dbReference type="GO" id="GO:0016874">
    <property type="term" value="F:ligase activity"/>
    <property type="evidence" value="ECO:0007669"/>
    <property type="project" value="UniProtKB-KW"/>
</dbReference>
<comment type="function">
    <text evidence="4">Catalyzes amidations at positions B, D, E, and G on adenosylcobyrinic A,C-diamide. NH(2) groups are provided by glutamine, and one molecule of ATP is hydrogenolyzed for each amidation.</text>
</comment>
<feature type="domain" description="CobB/CobQ-like glutamine amidotransferase" evidence="6">
    <location>
        <begin position="257"/>
        <end position="439"/>
    </location>
</feature>
<dbReference type="Pfam" id="PF07685">
    <property type="entry name" value="GATase_3"/>
    <property type="match status" value="1"/>
</dbReference>
<dbReference type="InterPro" id="IPR047045">
    <property type="entry name" value="CobQ_N"/>
</dbReference>
<organism evidence="7 8">
    <name type="scientific">Desulfotignum phosphitoxidans DSM 13687</name>
    <dbReference type="NCBI Taxonomy" id="1286635"/>
    <lineage>
        <taxon>Bacteria</taxon>
        <taxon>Pseudomonadati</taxon>
        <taxon>Thermodesulfobacteriota</taxon>
        <taxon>Desulfobacteria</taxon>
        <taxon>Desulfobacterales</taxon>
        <taxon>Desulfobacteraceae</taxon>
        <taxon>Desulfotignum</taxon>
    </lineage>
</organism>
<comment type="caution">
    <text evidence="7">The sequence shown here is derived from an EMBL/GenBank/DDBJ whole genome shotgun (WGS) entry which is preliminary data.</text>
</comment>
<dbReference type="GO" id="GO:0015420">
    <property type="term" value="F:ABC-type vitamin B12 transporter activity"/>
    <property type="evidence" value="ECO:0007669"/>
    <property type="project" value="UniProtKB-UniRule"/>
</dbReference>
<dbReference type="PROSITE" id="PS51274">
    <property type="entry name" value="GATASE_COBBQ"/>
    <property type="match status" value="1"/>
</dbReference>
<dbReference type="InterPro" id="IPR004459">
    <property type="entry name" value="CobQ_synth"/>
</dbReference>
<keyword evidence="3 4" id="KW-0315">Glutamine amidotransferase</keyword>
<sequence length="488" mass="53927">MNAPNIAVLGTGSDVGKSIIAAGICRYLADKGQRVAPFKAQNMSNNSGITPEGLEIGRAQIVQAEAARIAPHVHMNPILLKPFGDKQSQVVLNGKVHGNHTAMDYHTRKAFYFEKACQAFDALAAGYDRIVLEGAGSCAEVNLMDTDIVNFPMARYADADVILIADIHRGGVFAQVVGTLACLPDDYRDMVKGIIINRFRGDIDLFRQGMAWIEQHTGKPVLGVLPWYSHFKIDAEDSVEIEKINDFKLLEKNIPAVAILRLPHIANFTDFHALARIHGLQTVFIDSPKQLDRFTAIIIPGSKNTRKDLTWVMERFETPLNDYVRKGGHVLGICGGYQMLGQWVKDPNGLEGSPGQTRGLGLLPVQTLLQSPKTTTLSEFRWGDAYGRGYEIHMGATQLTGGVPFIRIVSRNGIPVNETDGCLADNGQVAGTYVHGFFDFNTIIKKWFDLIGLDHPLDFSIDAAIEKDKDYDHLKKHMETYLDLEALI</sequence>
<comment type="pathway">
    <text evidence="1 4">Cofactor biosynthesis; adenosylcobalamin biosynthesis.</text>
</comment>
<dbReference type="EMBL" id="APJX01000006">
    <property type="protein sequence ID" value="EMS79001.1"/>
    <property type="molecule type" value="Genomic_DNA"/>
</dbReference>
<dbReference type="OrthoDB" id="9808302at2"/>
<keyword evidence="7" id="KW-0436">Ligase</keyword>
<evidence type="ECO:0000259" key="6">
    <source>
        <dbReference type="Pfam" id="PF07685"/>
    </source>
</evidence>
<dbReference type="InterPro" id="IPR002586">
    <property type="entry name" value="CobQ/CobB/MinD/ParA_Nub-bd_dom"/>
</dbReference>
<comment type="similarity">
    <text evidence="4">Belongs to the CobB/CobQ family. CobQ subfamily.</text>
</comment>
<dbReference type="NCBIfam" id="TIGR00313">
    <property type="entry name" value="cobQ"/>
    <property type="match status" value="1"/>
</dbReference>
<feature type="domain" description="CobQ/CobB/MinD/ParA nucleotide binding" evidence="5">
    <location>
        <begin position="6"/>
        <end position="232"/>
    </location>
</feature>
<gene>
    <name evidence="4 7" type="primary">cobQ</name>
    <name evidence="7" type="ORF">Dpo_6c02000</name>
</gene>
<dbReference type="PANTHER" id="PTHR21343">
    <property type="entry name" value="DETHIOBIOTIN SYNTHETASE"/>
    <property type="match status" value="1"/>
</dbReference>
<dbReference type="InterPro" id="IPR033949">
    <property type="entry name" value="CobQ_GATase1"/>
</dbReference>
<dbReference type="PATRIC" id="fig|1286635.3.peg.3082"/>
<dbReference type="Gene3D" id="3.40.50.880">
    <property type="match status" value="1"/>
</dbReference>
<dbReference type="CDD" id="cd05389">
    <property type="entry name" value="CobQ_N"/>
    <property type="match status" value="1"/>
</dbReference>
<protein>
    <recommendedName>
        <fullName evidence="4">Cobyric acid synthase</fullName>
    </recommendedName>
</protein>
<dbReference type="CDD" id="cd01750">
    <property type="entry name" value="GATase1_CobQ"/>
    <property type="match status" value="1"/>
</dbReference>
<dbReference type="PANTHER" id="PTHR21343:SF1">
    <property type="entry name" value="COBYRIC ACID SYNTHASE"/>
    <property type="match status" value="1"/>
</dbReference>
<dbReference type="Gene3D" id="3.40.50.300">
    <property type="entry name" value="P-loop containing nucleotide triphosphate hydrolases"/>
    <property type="match status" value="1"/>
</dbReference>
<reference evidence="7 8" key="1">
    <citation type="journal article" date="2013" name="Genome Announc.">
        <title>Draft Genome Sequence of Desulfotignum phosphitoxidans DSM 13687 Strain FiPS-3.</title>
        <authorList>
            <person name="Poehlein A."/>
            <person name="Daniel R."/>
            <person name="Simeonova D.D."/>
        </authorList>
    </citation>
    <scope>NUCLEOTIDE SEQUENCE [LARGE SCALE GENOMIC DNA]</scope>
    <source>
        <strain evidence="7 8">DSM 13687</strain>
    </source>
</reference>
<dbReference type="NCBIfam" id="NF001989">
    <property type="entry name" value="PRK00784.1"/>
    <property type="match status" value="1"/>
</dbReference>
<keyword evidence="8" id="KW-1185">Reference proteome</keyword>
<accession>S0G4S3</accession>
<dbReference type="HAMAP" id="MF_00028">
    <property type="entry name" value="CobQ"/>
    <property type="match status" value="1"/>
</dbReference>
<evidence type="ECO:0000259" key="5">
    <source>
        <dbReference type="Pfam" id="PF01656"/>
    </source>
</evidence>
<dbReference type="RefSeq" id="WP_006966841.1">
    <property type="nucleotide sequence ID" value="NZ_APJX01000006.1"/>
</dbReference>
<keyword evidence="2 4" id="KW-0169">Cobalamin biosynthesis</keyword>
<feature type="active site" description="Nucleophile" evidence="4">
    <location>
        <position position="334"/>
    </location>
</feature>
<dbReference type="Pfam" id="PF01656">
    <property type="entry name" value="CbiA"/>
    <property type="match status" value="1"/>
</dbReference>
<dbReference type="InterPro" id="IPR027417">
    <property type="entry name" value="P-loop_NTPase"/>
</dbReference>
<dbReference type="InterPro" id="IPR011698">
    <property type="entry name" value="GATase_3"/>
</dbReference>
<dbReference type="AlphaFoldDB" id="S0G4S3"/>
<dbReference type="InterPro" id="IPR029062">
    <property type="entry name" value="Class_I_gatase-like"/>
</dbReference>
<evidence type="ECO:0000313" key="7">
    <source>
        <dbReference type="EMBL" id="EMS79001.1"/>
    </source>
</evidence>
<dbReference type="SUPFAM" id="SSF52317">
    <property type="entry name" value="Class I glutamine amidotransferase-like"/>
    <property type="match status" value="1"/>
</dbReference>
<dbReference type="UniPathway" id="UPA00148"/>
<evidence type="ECO:0000256" key="3">
    <source>
        <dbReference type="ARBA" id="ARBA00022962"/>
    </source>
</evidence>
<evidence type="ECO:0000313" key="8">
    <source>
        <dbReference type="Proteomes" id="UP000014216"/>
    </source>
</evidence>
<proteinExistence type="inferred from homology"/>
<evidence type="ECO:0000256" key="1">
    <source>
        <dbReference type="ARBA" id="ARBA00004953"/>
    </source>
</evidence>
<dbReference type="SUPFAM" id="SSF52540">
    <property type="entry name" value="P-loop containing nucleoside triphosphate hydrolases"/>
    <property type="match status" value="1"/>
</dbReference>
<feature type="active site" evidence="4">
    <location>
        <position position="435"/>
    </location>
</feature>